<keyword evidence="4" id="KW-0949">S-adenosyl-L-methionine</keyword>
<gene>
    <name evidence="5" type="ORF">GCK32_013045</name>
</gene>
<evidence type="ECO:0000256" key="1">
    <source>
        <dbReference type="ARBA" id="ARBA00007996"/>
    </source>
</evidence>
<organism evidence="5 6">
    <name type="scientific">Trichostrongylus colubriformis</name>
    <name type="common">Black scour worm</name>
    <dbReference type="NCBI Taxonomy" id="6319"/>
    <lineage>
        <taxon>Eukaryota</taxon>
        <taxon>Metazoa</taxon>
        <taxon>Ecdysozoa</taxon>
        <taxon>Nematoda</taxon>
        <taxon>Chromadorea</taxon>
        <taxon>Rhabditida</taxon>
        <taxon>Rhabditina</taxon>
        <taxon>Rhabditomorpha</taxon>
        <taxon>Strongyloidea</taxon>
        <taxon>Trichostrongylidae</taxon>
        <taxon>Trichostrongylus</taxon>
    </lineage>
</organism>
<dbReference type="Gene3D" id="3.40.50.150">
    <property type="entry name" value="Vaccinia Virus protein VP39"/>
    <property type="match status" value="1"/>
</dbReference>
<keyword evidence="6" id="KW-1185">Reference proteome</keyword>
<dbReference type="InterPro" id="IPR029063">
    <property type="entry name" value="SAM-dependent_MTases_sf"/>
</dbReference>
<sequence length="90" mass="10091">VDVQKIPVIQGVHWQRESSSIPEKFQVVSTVFCLEYSCETLDGYQQAVRGACSLIEDGGYLENGMATSCAEGYKFITHDDIFLLISKKLR</sequence>
<comment type="similarity">
    <text evidence="1">Belongs to the class I-like SAM-binding methyltransferase superfamily. NNMT/PNMT/TEMT family.</text>
</comment>
<dbReference type="GO" id="GO:0032259">
    <property type="term" value="P:methylation"/>
    <property type="evidence" value="ECO:0007669"/>
    <property type="project" value="UniProtKB-KW"/>
</dbReference>
<accession>A0AAN8IG02</accession>
<dbReference type="PROSITE" id="PS51681">
    <property type="entry name" value="SAM_MT_NNMT_PNMT_TEMT"/>
    <property type="match status" value="1"/>
</dbReference>
<dbReference type="InterPro" id="IPR000940">
    <property type="entry name" value="NNMT_TEMT_trans"/>
</dbReference>
<dbReference type="Pfam" id="PF01234">
    <property type="entry name" value="NNMT_PNMT_TEMT"/>
    <property type="match status" value="1"/>
</dbReference>
<name>A0AAN8IG02_TRICO</name>
<evidence type="ECO:0000313" key="6">
    <source>
        <dbReference type="Proteomes" id="UP001331761"/>
    </source>
</evidence>
<dbReference type="Proteomes" id="UP001331761">
    <property type="component" value="Unassembled WGS sequence"/>
</dbReference>
<dbReference type="SUPFAM" id="SSF53335">
    <property type="entry name" value="S-adenosyl-L-methionine-dependent methyltransferases"/>
    <property type="match status" value="1"/>
</dbReference>
<dbReference type="EMBL" id="WIXE01017048">
    <property type="protein sequence ID" value="KAK5972076.1"/>
    <property type="molecule type" value="Genomic_DNA"/>
</dbReference>
<evidence type="ECO:0000256" key="3">
    <source>
        <dbReference type="ARBA" id="ARBA00022679"/>
    </source>
</evidence>
<evidence type="ECO:0000256" key="2">
    <source>
        <dbReference type="ARBA" id="ARBA00022603"/>
    </source>
</evidence>
<evidence type="ECO:0000256" key="4">
    <source>
        <dbReference type="ARBA" id="ARBA00022691"/>
    </source>
</evidence>
<dbReference type="GO" id="GO:0008168">
    <property type="term" value="F:methyltransferase activity"/>
    <property type="evidence" value="ECO:0007669"/>
    <property type="project" value="UniProtKB-KW"/>
</dbReference>
<protein>
    <submittedName>
        <fullName evidence="5">Uncharacterized protein</fullName>
    </submittedName>
</protein>
<comment type="caution">
    <text evidence="5">The sequence shown here is derived from an EMBL/GenBank/DDBJ whole genome shotgun (WGS) entry which is preliminary data.</text>
</comment>
<keyword evidence="2" id="KW-0489">Methyltransferase</keyword>
<reference evidence="5 6" key="1">
    <citation type="submission" date="2019-10" db="EMBL/GenBank/DDBJ databases">
        <title>Assembly and Annotation for the nematode Trichostrongylus colubriformis.</title>
        <authorList>
            <person name="Martin J."/>
        </authorList>
    </citation>
    <scope>NUCLEOTIDE SEQUENCE [LARGE SCALE GENOMIC DNA]</scope>
    <source>
        <strain evidence="5">G859</strain>
        <tissue evidence="5">Whole worm</tissue>
    </source>
</reference>
<keyword evidence="3" id="KW-0808">Transferase</keyword>
<evidence type="ECO:0000313" key="5">
    <source>
        <dbReference type="EMBL" id="KAK5972076.1"/>
    </source>
</evidence>
<feature type="non-terminal residue" evidence="5">
    <location>
        <position position="1"/>
    </location>
</feature>
<dbReference type="AlphaFoldDB" id="A0AAN8IG02"/>
<proteinExistence type="inferred from homology"/>